<dbReference type="SMART" id="SM00342">
    <property type="entry name" value="HTH_ARAC"/>
    <property type="match status" value="1"/>
</dbReference>
<evidence type="ECO:0000313" key="4">
    <source>
        <dbReference type="EMBL" id="OXA99409.1"/>
    </source>
</evidence>
<accession>A0A226HYQ7</accession>
<proteinExistence type="predicted"/>
<dbReference type="SUPFAM" id="SSF46689">
    <property type="entry name" value="Homeodomain-like"/>
    <property type="match status" value="1"/>
</dbReference>
<dbReference type="InterPro" id="IPR018060">
    <property type="entry name" value="HTH_AraC"/>
</dbReference>
<dbReference type="EMBL" id="MUHA01000014">
    <property type="protein sequence ID" value="OXA99409.1"/>
    <property type="molecule type" value="Genomic_DNA"/>
</dbReference>
<dbReference type="Pfam" id="PF12833">
    <property type="entry name" value="HTH_18"/>
    <property type="match status" value="1"/>
</dbReference>
<sequence length="334" mass="38774">MDLTIPEFKHTASLTLKGKQDFIDGLGCTIIDNKIIHFPKKKVKGSGYFIELSSDVSVLIVDLTLNEPMRLTRMPSEEDFWIVYYDMSDNLNKHFIDNIKHKTGYKSKLGFAIIDSRLQSSYVSEVGERAYSLRLYIRKTYIKNYFHGAVLEKDFKNIFDNKKREMFYYGHIDSRSKVELHNLKQQSMSDSNYEFLLKSTAFKLFGYFLERLKIDMSNTGLFLEKDLKAIMKTQEYLMSNLLAPFPGVKVLSEIANMSISKYRILYENVFGVSAVSFFKKEKFVLAKKLLKSGEFKTISDIAFELGYHKTAYFSSLYRKHHGDIPSSVFKSKTL</sequence>
<evidence type="ECO:0000256" key="1">
    <source>
        <dbReference type="ARBA" id="ARBA00023015"/>
    </source>
</evidence>
<organism evidence="4 5">
    <name type="scientific">Flavobacterium oncorhynchi</name>
    <dbReference type="NCBI Taxonomy" id="728056"/>
    <lineage>
        <taxon>Bacteria</taxon>
        <taxon>Pseudomonadati</taxon>
        <taxon>Bacteroidota</taxon>
        <taxon>Flavobacteriia</taxon>
        <taxon>Flavobacteriales</taxon>
        <taxon>Flavobacteriaceae</taxon>
        <taxon>Flavobacterium</taxon>
    </lineage>
</organism>
<dbReference type="Gene3D" id="1.10.10.60">
    <property type="entry name" value="Homeodomain-like"/>
    <property type="match status" value="1"/>
</dbReference>
<dbReference type="PANTHER" id="PTHR47893">
    <property type="entry name" value="REGULATORY PROTEIN PCHR"/>
    <property type="match status" value="1"/>
</dbReference>
<dbReference type="AlphaFoldDB" id="A0A226HYQ7"/>
<dbReference type="Proteomes" id="UP000198336">
    <property type="component" value="Unassembled WGS sequence"/>
</dbReference>
<dbReference type="RefSeq" id="WP_089054411.1">
    <property type="nucleotide sequence ID" value="NZ_MUHA01000014.1"/>
</dbReference>
<gene>
    <name evidence="4" type="ORF">B0A75_11405</name>
</gene>
<dbReference type="GO" id="GO:0043565">
    <property type="term" value="F:sequence-specific DNA binding"/>
    <property type="evidence" value="ECO:0007669"/>
    <property type="project" value="InterPro"/>
</dbReference>
<name>A0A226HYQ7_9FLAO</name>
<keyword evidence="5" id="KW-1185">Reference proteome</keyword>
<reference evidence="4 5" key="1">
    <citation type="submission" date="2016-11" db="EMBL/GenBank/DDBJ databases">
        <title>Whole genomes of Flavobacteriaceae.</title>
        <authorList>
            <person name="Stine C."/>
            <person name="Li C."/>
            <person name="Tadesse D."/>
        </authorList>
    </citation>
    <scope>NUCLEOTIDE SEQUENCE [LARGE SCALE GENOMIC DNA]</scope>
    <source>
        <strain evidence="4 5">CCUG 59446</strain>
    </source>
</reference>
<dbReference type="GO" id="GO:0003700">
    <property type="term" value="F:DNA-binding transcription factor activity"/>
    <property type="evidence" value="ECO:0007669"/>
    <property type="project" value="InterPro"/>
</dbReference>
<keyword evidence="2" id="KW-0804">Transcription</keyword>
<evidence type="ECO:0000256" key="2">
    <source>
        <dbReference type="ARBA" id="ARBA00023163"/>
    </source>
</evidence>
<dbReference type="PROSITE" id="PS01124">
    <property type="entry name" value="HTH_ARAC_FAMILY_2"/>
    <property type="match status" value="1"/>
</dbReference>
<comment type="caution">
    <text evidence="4">The sequence shown here is derived from an EMBL/GenBank/DDBJ whole genome shotgun (WGS) entry which is preliminary data.</text>
</comment>
<dbReference type="InterPro" id="IPR009057">
    <property type="entry name" value="Homeodomain-like_sf"/>
</dbReference>
<evidence type="ECO:0000313" key="5">
    <source>
        <dbReference type="Proteomes" id="UP000198336"/>
    </source>
</evidence>
<evidence type="ECO:0000259" key="3">
    <source>
        <dbReference type="PROSITE" id="PS01124"/>
    </source>
</evidence>
<dbReference type="InterPro" id="IPR053142">
    <property type="entry name" value="PchR_regulatory_protein"/>
</dbReference>
<keyword evidence="1" id="KW-0805">Transcription regulation</keyword>
<protein>
    <recommendedName>
        <fullName evidence="3">HTH araC/xylS-type domain-containing protein</fullName>
    </recommendedName>
</protein>
<dbReference type="PANTHER" id="PTHR47893:SF1">
    <property type="entry name" value="REGULATORY PROTEIN PCHR"/>
    <property type="match status" value="1"/>
</dbReference>
<feature type="domain" description="HTH araC/xylS-type" evidence="3">
    <location>
        <begin position="231"/>
        <end position="331"/>
    </location>
</feature>